<proteinExistence type="predicted"/>
<dbReference type="EMBL" id="GECZ01016594">
    <property type="protein sequence ID" value="JAS53175.1"/>
    <property type="molecule type" value="Transcribed_RNA"/>
</dbReference>
<feature type="chain" id="PRO_5008583164" evidence="2">
    <location>
        <begin position="17"/>
        <end position="214"/>
    </location>
</feature>
<feature type="non-terminal residue" evidence="3">
    <location>
        <position position="1"/>
    </location>
</feature>
<dbReference type="AlphaFoldDB" id="A0A1B6FSJ6"/>
<evidence type="ECO:0000256" key="1">
    <source>
        <dbReference type="SAM" id="MobiDB-lite"/>
    </source>
</evidence>
<accession>A0A1B6FSJ6</accession>
<name>A0A1B6FSJ6_9HEMI</name>
<evidence type="ECO:0000256" key="2">
    <source>
        <dbReference type="SAM" id="SignalP"/>
    </source>
</evidence>
<reference evidence="3" key="1">
    <citation type="submission" date="2015-11" db="EMBL/GenBank/DDBJ databases">
        <title>De novo transcriptome assembly of four potential Pierce s Disease insect vectors from Arizona vineyards.</title>
        <authorList>
            <person name="Tassone E.E."/>
        </authorList>
    </citation>
    <scope>NUCLEOTIDE SEQUENCE</scope>
</reference>
<feature type="signal peptide" evidence="2">
    <location>
        <begin position="1"/>
        <end position="16"/>
    </location>
</feature>
<keyword evidence="2" id="KW-0732">Signal</keyword>
<gene>
    <name evidence="3" type="ORF">g.15961</name>
</gene>
<sequence length="214" mass="24979">CLEVLFFCHIIYLLYSSSTRLLVMMPELDELVIAKKFALFMDNLQDWPSYDLADNAIMDWFGRSFYGRDAIVSFMKVNVPKMHHTIESVTKIPPISHRSLQRSEASARSQSPVRPSPPSREDCKTPENTVCPNLKDLMRAPSRRRKFFCVGNEEWQFVEIRGRLHFETVQQNGEVGLEEKMIHRIVLGYTDQIHFIVYEGKIVCRKKLFSLFNT</sequence>
<feature type="region of interest" description="Disordered" evidence="1">
    <location>
        <begin position="97"/>
        <end position="127"/>
    </location>
</feature>
<protein>
    <submittedName>
        <fullName evidence="3">Uncharacterized protein</fullName>
    </submittedName>
</protein>
<evidence type="ECO:0000313" key="3">
    <source>
        <dbReference type="EMBL" id="JAS53175.1"/>
    </source>
</evidence>
<organism evidence="3">
    <name type="scientific">Cuerna arida</name>
    <dbReference type="NCBI Taxonomy" id="1464854"/>
    <lineage>
        <taxon>Eukaryota</taxon>
        <taxon>Metazoa</taxon>
        <taxon>Ecdysozoa</taxon>
        <taxon>Arthropoda</taxon>
        <taxon>Hexapoda</taxon>
        <taxon>Insecta</taxon>
        <taxon>Pterygota</taxon>
        <taxon>Neoptera</taxon>
        <taxon>Paraneoptera</taxon>
        <taxon>Hemiptera</taxon>
        <taxon>Auchenorrhyncha</taxon>
        <taxon>Membracoidea</taxon>
        <taxon>Cicadellidae</taxon>
        <taxon>Cicadellinae</taxon>
        <taxon>Proconiini</taxon>
        <taxon>Cuerna</taxon>
    </lineage>
</organism>